<dbReference type="OrthoDB" id="194358at2759"/>
<dbReference type="KEGG" id="pfy:PFICI_14293"/>
<dbReference type="InterPro" id="IPR010730">
    <property type="entry name" value="HET"/>
</dbReference>
<organism evidence="3 4">
    <name type="scientific">Pestalotiopsis fici (strain W106-1 / CGMCC3.15140)</name>
    <dbReference type="NCBI Taxonomy" id="1229662"/>
    <lineage>
        <taxon>Eukaryota</taxon>
        <taxon>Fungi</taxon>
        <taxon>Dikarya</taxon>
        <taxon>Ascomycota</taxon>
        <taxon>Pezizomycotina</taxon>
        <taxon>Sordariomycetes</taxon>
        <taxon>Xylariomycetidae</taxon>
        <taxon>Amphisphaeriales</taxon>
        <taxon>Sporocadaceae</taxon>
        <taxon>Pestalotiopsis</taxon>
    </lineage>
</organism>
<reference evidence="4" key="1">
    <citation type="journal article" date="2015" name="BMC Genomics">
        <title>Genomic and transcriptomic analysis of the endophytic fungus Pestalotiopsis fici reveals its lifestyle and high potential for synthesis of natural products.</title>
        <authorList>
            <person name="Wang X."/>
            <person name="Zhang X."/>
            <person name="Liu L."/>
            <person name="Xiang M."/>
            <person name="Wang W."/>
            <person name="Sun X."/>
            <person name="Che Y."/>
            <person name="Guo L."/>
            <person name="Liu G."/>
            <person name="Guo L."/>
            <person name="Wang C."/>
            <person name="Yin W.B."/>
            <person name="Stadler M."/>
            <person name="Zhang X."/>
            <person name="Liu X."/>
        </authorList>
    </citation>
    <scope>NUCLEOTIDE SEQUENCE [LARGE SCALE GENOMIC DNA]</scope>
    <source>
        <strain evidence="4">W106-1 / CGMCC3.15140</strain>
    </source>
</reference>
<accession>W3WMP5</accession>
<dbReference type="eggNOG" id="ENOG502RQTC">
    <property type="taxonomic scope" value="Eukaryota"/>
</dbReference>
<dbReference type="AlphaFoldDB" id="W3WMP5"/>
<dbReference type="InterPro" id="IPR052895">
    <property type="entry name" value="HetReg/Transcr_Mod"/>
</dbReference>
<dbReference type="RefSeq" id="XP_007841065.1">
    <property type="nucleotide sequence ID" value="XM_007842874.1"/>
</dbReference>
<evidence type="ECO:0000313" key="4">
    <source>
        <dbReference type="Proteomes" id="UP000030651"/>
    </source>
</evidence>
<protein>
    <recommendedName>
        <fullName evidence="2">Heterokaryon incompatibility domain-containing protein</fullName>
    </recommendedName>
</protein>
<feature type="domain" description="Heterokaryon incompatibility" evidence="2">
    <location>
        <begin position="85"/>
        <end position="231"/>
    </location>
</feature>
<dbReference type="PANTHER" id="PTHR24148:SF82">
    <property type="entry name" value="HETEROKARYON INCOMPATIBILITY DOMAIN-CONTAINING PROTEIN"/>
    <property type="match status" value="1"/>
</dbReference>
<dbReference type="InParanoid" id="W3WMP5"/>
<sequence>MSKSQLSRAWHARHTHGQNSKPVEPIFLTSILRGSPHYQPYEHQPLDTASFRILQLLPADRFEDDLECEIQCVRLPESSAQKVAYTALSYVWGQEPVSCAVVVQGKHILIQPNLESALRHLRRRSGTFPLWIDALCIDQSNTRERNHQVQHMRDIYEAAEETIVYLGDQDGGNTGISAWNYLGRNSPWALDETGQKSFDFPSKLNDLTNFRGGIQDIYSDILPRVWFSRVWEHYLPSWYKEASEGATTNLLDMLVGHTRGLVASDPRDKVIGLLGICSGFDWQSHNTVDYNLTTRQFYTKFAADFLRAKQDFRIFSYRNSTPFYSWIIRLQQKFNELDTRYVVVGKELAAMEAKNPAQLAQSTLPREKECLLGLATTLRSNYGDLFDQFKFEDAKKQMTTPSWVPNWQNVSPDQFYEARPIIEAEVALEFFSPSQTQPSMSPEAKLLSSYADLLDANAHREIDPRIPSNKIFKLAGFWKAFGAPMVLEQWHFLQQRNNRLAYHLNSQLSFKNYIDLADNPLKPGSIEYHLVESIPDMMFPNAEQRGKNITIFQDRTIGMYRSASPGEFFGTPSPSYSAKSPSSISGDSELTKKKAIPNLLHRVKGKAREYREHARQKSHAKQDKLAAANMEWTPLIPDGIALFPLEVEFGDLIVYFPGATVPFVVRPLKDSSKEGGANPAASPAWLKFGHDIKEYVHCELVGECWINDFPRMEQEIDNLDCLFHIY</sequence>
<name>W3WMP5_PESFW</name>
<gene>
    <name evidence="3" type="ORF">PFICI_14293</name>
</gene>
<proteinExistence type="predicted"/>
<keyword evidence="4" id="KW-1185">Reference proteome</keyword>
<evidence type="ECO:0000313" key="3">
    <source>
        <dbReference type="EMBL" id="ETS74427.1"/>
    </source>
</evidence>
<dbReference type="Proteomes" id="UP000030651">
    <property type="component" value="Unassembled WGS sequence"/>
</dbReference>
<evidence type="ECO:0000259" key="2">
    <source>
        <dbReference type="Pfam" id="PF06985"/>
    </source>
</evidence>
<dbReference type="GeneID" id="19279306"/>
<dbReference type="PANTHER" id="PTHR24148">
    <property type="entry name" value="ANKYRIN REPEAT DOMAIN-CONTAINING PROTEIN 39 HOMOLOG-RELATED"/>
    <property type="match status" value="1"/>
</dbReference>
<dbReference type="STRING" id="1229662.W3WMP5"/>
<dbReference type="EMBL" id="KI912120">
    <property type="protein sequence ID" value="ETS74427.1"/>
    <property type="molecule type" value="Genomic_DNA"/>
</dbReference>
<feature type="region of interest" description="Disordered" evidence="1">
    <location>
        <begin position="1"/>
        <end position="20"/>
    </location>
</feature>
<dbReference type="Pfam" id="PF06985">
    <property type="entry name" value="HET"/>
    <property type="match status" value="1"/>
</dbReference>
<evidence type="ECO:0000256" key="1">
    <source>
        <dbReference type="SAM" id="MobiDB-lite"/>
    </source>
</evidence>
<dbReference type="HOGENOM" id="CLU_004184_7_2_1"/>